<gene>
    <name evidence="1" type="ORF">J122_4119</name>
</gene>
<dbReference type="Proteomes" id="UP000070282">
    <property type="component" value="Unassembled WGS sequence"/>
</dbReference>
<sequence>MAITNTGGLAAKSDAKALALSPPKMKTAWAINARSMRGFGMEAKPQWKRRRRACDC</sequence>
<evidence type="ECO:0000313" key="2">
    <source>
        <dbReference type="Proteomes" id="UP000070282"/>
    </source>
</evidence>
<comment type="caution">
    <text evidence="1">The sequence shown here is derived from an EMBL/GenBank/DDBJ whole genome shotgun (WGS) entry which is preliminary data.</text>
</comment>
<protein>
    <submittedName>
        <fullName evidence="1">Uncharacterized protein</fullName>
    </submittedName>
</protein>
<organism evidence="1 2">
    <name type="scientific">Marinobacter excellens LAMA 842</name>
    <dbReference type="NCBI Taxonomy" id="1306954"/>
    <lineage>
        <taxon>Bacteria</taxon>
        <taxon>Pseudomonadati</taxon>
        <taxon>Pseudomonadota</taxon>
        <taxon>Gammaproteobacteria</taxon>
        <taxon>Pseudomonadales</taxon>
        <taxon>Marinobacteraceae</taxon>
        <taxon>Marinobacter</taxon>
    </lineage>
</organism>
<proteinExistence type="predicted"/>
<accession>A0A137S1H8</accession>
<evidence type="ECO:0000313" key="1">
    <source>
        <dbReference type="EMBL" id="KXO06288.1"/>
    </source>
</evidence>
<dbReference type="AlphaFoldDB" id="A0A137S1H8"/>
<name>A0A137S1H8_9GAMM</name>
<dbReference type="PATRIC" id="fig|1306954.6.peg.3198"/>
<dbReference type="EMBL" id="LOCO01000047">
    <property type="protein sequence ID" value="KXO06288.1"/>
    <property type="molecule type" value="Genomic_DNA"/>
</dbReference>
<reference evidence="2" key="1">
    <citation type="submission" date="2015-12" db="EMBL/GenBank/DDBJ databases">
        <authorList>
            <person name="Lima A."/>
            <person name="Farahani Zayas N."/>
            <person name="Castro Da Silva M.A."/>
            <person name="Cabral A."/>
            <person name="Pessatti M.L."/>
        </authorList>
    </citation>
    <scope>NUCLEOTIDE SEQUENCE [LARGE SCALE GENOMIC DNA]</scope>
    <source>
        <strain evidence="2">LAMA 842</strain>
    </source>
</reference>
<keyword evidence="2" id="KW-1185">Reference proteome</keyword>